<dbReference type="Pfam" id="PF00742">
    <property type="entry name" value="Homoserine_dh"/>
    <property type="match status" value="1"/>
</dbReference>
<reference evidence="21 23" key="1">
    <citation type="submission" date="2014-04" db="EMBL/GenBank/DDBJ databases">
        <authorList>
            <person name="Bishop-Lilly K.A."/>
            <person name="Broomall S.M."/>
            <person name="Chain P.S."/>
            <person name="Chertkov O."/>
            <person name="Coyne S.R."/>
            <person name="Daligault H.E."/>
            <person name="Davenport K.W."/>
            <person name="Erkkila T."/>
            <person name="Frey K.G."/>
            <person name="Gibbons H.S."/>
            <person name="Gu W."/>
            <person name="Jaissle J."/>
            <person name="Johnson S.L."/>
            <person name="Koroleva G.I."/>
            <person name="Ladner J.T."/>
            <person name="Lo C.-C."/>
            <person name="Minogue T.D."/>
            <person name="Munk C."/>
            <person name="Palacios G.F."/>
            <person name="Redden C.L."/>
            <person name="Rosenzweig C.N."/>
            <person name="Scholz M.B."/>
            <person name="Teshima H."/>
            <person name="Xu Y."/>
        </authorList>
    </citation>
    <scope>NUCLEOTIDE SEQUENCE [LARGE SCALE GENOMIC DNA]</scope>
    <source>
        <strain evidence="21 23">BHP</strain>
    </source>
</reference>
<evidence type="ECO:0000313" key="23">
    <source>
        <dbReference type="Proteomes" id="UP000029389"/>
    </source>
</evidence>
<feature type="binding site" evidence="17">
    <location>
        <position position="105"/>
    </location>
    <ligand>
        <name>NADPH</name>
        <dbReference type="ChEBI" id="CHEBI:57783"/>
    </ligand>
</feature>
<dbReference type="PROSITE" id="PS51671">
    <property type="entry name" value="ACT"/>
    <property type="match status" value="1"/>
</dbReference>
<dbReference type="PIRSF" id="PIRSF000098">
    <property type="entry name" value="Homoser_dehydrog"/>
    <property type="match status" value="1"/>
</dbReference>
<proteinExistence type="inferred from homology"/>
<keyword evidence="10 17" id="KW-0521">NADP</keyword>
<dbReference type="InterPro" id="IPR002912">
    <property type="entry name" value="ACT_dom"/>
</dbReference>
<keyword evidence="24" id="KW-1185">Reference proteome</keyword>
<evidence type="ECO:0000313" key="22">
    <source>
        <dbReference type="EMBL" id="RFT67404.1"/>
    </source>
</evidence>
<comment type="pathway">
    <text evidence="2 18">Amino-acid biosynthesis; L-threonine biosynthesis; L-threonine from L-aspartate: step 3/5.</text>
</comment>
<keyword evidence="7 18" id="KW-0028">Amino-acid biosynthesis</keyword>
<organism evidence="21 23">
    <name type="scientific">Bacillus clarus</name>
    <dbReference type="NCBI Taxonomy" id="2338372"/>
    <lineage>
        <taxon>Bacteria</taxon>
        <taxon>Bacillati</taxon>
        <taxon>Bacillota</taxon>
        <taxon>Bacilli</taxon>
        <taxon>Bacillales</taxon>
        <taxon>Bacillaceae</taxon>
        <taxon>Bacillus</taxon>
        <taxon>Bacillus cereus group</taxon>
    </lineage>
</organism>
<dbReference type="Proteomes" id="UP000029389">
    <property type="component" value="Unassembled WGS sequence"/>
</dbReference>
<dbReference type="UniPathway" id="UPA00051">
    <property type="reaction ID" value="UER00465"/>
</dbReference>
<keyword evidence="14 18" id="KW-0486">Methionine biosynthesis</keyword>
<evidence type="ECO:0000256" key="5">
    <source>
        <dbReference type="ARBA" id="ARBA00013213"/>
    </source>
</evidence>
<dbReference type="InterPro" id="IPR045865">
    <property type="entry name" value="ACT-like_dom_sf"/>
</dbReference>
<dbReference type="FunFam" id="3.40.50.720:FF:000062">
    <property type="entry name" value="Homoserine dehydrogenase"/>
    <property type="match status" value="1"/>
</dbReference>
<comment type="caution">
    <text evidence="21">The sequence shown here is derived from an EMBL/GenBank/DDBJ whole genome shotgun (WGS) entry which is preliminary data.</text>
</comment>
<protein>
    <recommendedName>
        <fullName evidence="6 18">Homoserine dehydrogenase</fullName>
        <ecNumber evidence="5 18">1.1.1.3</ecNumber>
    </recommendedName>
</protein>
<feature type="binding site" evidence="17">
    <location>
        <begin position="9"/>
        <end position="16"/>
    </location>
    <ligand>
        <name>NADP(+)</name>
        <dbReference type="ChEBI" id="CHEBI:58349"/>
    </ligand>
</feature>
<dbReference type="RefSeq" id="WP_042981145.1">
    <property type="nucleotide sequence ID" value="NZ_JMQC01000008.1"/>
</dbReference>
<evidence type="ECO:0000256" key="17">
    <source>
        <dbReference type="PIRSR" id="PIRSR000098-2"/>
    </source>
</evidence>
<evidence type="ECO:0000256" key="13">
    <source>
        <dbReference type="ARBA" id="ARBA00023053"/>
    </source>
</evidence>
<evidence type="ECO:0000256" key="14">
    <source>
        <dbReference type="ARBA" id="ARBA00023167"/>
    </source>
</evidence>
<comment type="pathway">
    <text evidence="3 18">Amino-acid biosynthesis; L-methionine biosynthesis via de novo pathway; L-homoserine from L-aspartate: step 3/3.</text>
</comment>
<dbReference type="PANTHER" id="PTHR43331:SF1">
    <property type="entry name" value="HOMOSERINE DEHYDROGENASE"/>
    <property type="match status" value="1"/>
</dbReference>
<dbReference type="EMBL" id="QVOD01000007">
    <property type="protein sequence ID" value="RFT67404.1"/>
    <property type="molecule type" value="Genomic_DNA"/>
</dbReference>
<gene>
    <name evidence="22" type="ORF">D0U04_08090</name>
    <name evidence="21" type="ORF">DJ93_2382</name>
</gene>
<evidence type="ECO:0000256" key="2">
    <source>
        <dbReference type="ARBA" id="ARBA00005056"/>
    </source>
</evidence>
<keyword evidence="12" id="KW-0520">NAD</keyword>
<dbReference type="Pfam" id="PF01842">
    <property type="entry name" value="ACT"/>
    <property type="match status" value="1"/>
</dbReference>
<dbReference type="NCBIfam" id="NF004976">
    <property type="entry name" value="PRK06349.1"/>
    <property type="match status" value="1"/>
</dbReference>
<evidence type="ECO:0000256" key="15">
    <source>
        <dbReference type="ARBA" id="ARBA00048841"/>
    </source>
</evidence>
<dbReference type="PROSITE" id="PS01042">
    <property type="entry name" value="HOMOSER_DHGENASE"/>
    <property type="match status" value="1"/>
</dbReference>
<evidence type="ECO:0000256" key="7">
    <source>
        <dbReference type="ARBA" id="ARBA00022605"/>
    </source>
</evidence>
<dbReference type="GO" id="GO:0004412">
    <property type="term" value="F:homoserine dehydrogenase activity"/>
    <property type="evidence" value="ECO:0007669"/>
    <property type="project" value="UniProtKB-EC"/>
</dbReference>
<evidence type="ECO:0000256" key="12">
    <source>
        <dbReference type="ARBA" id="ARBA00023027"/>
    </source>
</evidence>
<name>A0A090YSI7_9BACI</name>
<keyword evidence="13" id="KW-0915">Sodium</keyword>
<dbReference type="EC" id="1.1.1.3" evidence="5 18"/>
<dbReference type="eggNOG" id="COG0460">
    <property type="taxonomic scope" value="Bacteria"/>
</dbReference>
<sequence length="431" mass="46829">MKEIQVGLLGLGTVGSGVVRIITDHQERLIHQVGCPVKVTKVLVQNIEKEREVEVPFTLLTQNANEILDNPNIDVVIEVMGGIDDAKAYILQALNSGKHVVTANKDLMALHGAELLAVAKDNKADLFYEASVAGGIPILRSIVEGLSSDLITKVMGIVNGTTNFILTKMSDEGRAYNDVLKEAQQLGFAEADPTSDVEGLDAARKMTILATLGFSTNVELGDVKVKGITSITEEDIEYSKSLGYTIKLIGLAKRDGEKLEVTVEPTLLPNTHPLAAVQNEYNAVYVYGEAVGETMFYGPGAGSLPTATAVVSDLVAVMQNIRLGVNGNSAVSPQYKKVLKEPDEIVVKKFLRLHVKDEIGVFAKITSLFSERGVSFEKIIQMPLEEKGKAEIVIVTHRASLADYEYILHTLQSYEEIDCVKADYRIEGDAK</sequence>
<dbReference type="GO" id="GO:0009086">
    <property type="term" value="P:methionine biosynthetic process"/>
    <property type="evidence" value="ECO:0007669"/>
    <property type="project" value="UniProtKB-KW"/>
</dbReference>
<evidence type="ECO:0000256" key="1">
    <source>
        <dbReference type="ARBA" id="ARBA00001920"/>
    </source>
</evidence>
<dbReference type="InterPro" id="IPR001342">
    <property type="entry name" value="HDH_cat"/>
</dbReference>
<dbReference type="Pfam" id="PF03447">
    <property type="entry name" value="NAD_binding_3"/>
    <property type="match status" value="1"/>
</dbReference>
<dbReference type="GO" id="GO:0050661">
    <property type="term" value="F:NADP binding"/>
    <property type="evidence" value="ECO:0007669"/>
    <property type="project" value="InterPro"/>
</dbReference>
<accession>A0A090YSI7</accession>
<dbReference type="GO" id="GO:0046872">
    <property type="term" value="F:metal ion binding"/>
    <property type="evidence" value="ECO:0007669"/>
    <property type="project" value="UniProtKB-KW"/>
</dbReference>
<evidence type="ECO:0000256" key="18">
    <source>
        <dbReference type="RuleBase" id="RU000579"/>
    </source>
</evidence>
<dbReference type="STRING" id="1405.B7492_28945"/>
<feature type="active site" description="Proton donor" evidence="16">
    <location>
        <position position="205"/>
    </location>
</feature>
<evidence type="ECO:0000313" key="24">
    <source>
        <dbReference type="Proteomes" id="UP000264294"/>
    </source>
</evidence>
<evidence type="ECO:0000256" key="16">
    <source>
        <dbReference type="PIRSR" id="PIRSR000098-1"/>
    </source>
</evidence>
<dbReference type="UniPathway" id="UPA00050">
    <property type="reaction ID" value="UER00063"/>
</dbReference>
<evidence type="ECO:0000256" key="8">
    <source>
        <dbReference type="ARBA" id="ARBA00022697"/>
    </source>
</evidence>
<evidence type="ECO:0000313" key="21">
    <source>
        <dbReference type="EMBL" id="KFN01202.1"/>
    </source>
</evidence>
<dbReference type="InterPro" id="IPR005106">
    <property type="entry name" value="Asp/hSer_DH_NAD-bd"/>
</dbReference>
<evidence type="ECO:0000256" key="9">
    <source>
        <dbReference type="ARBA" id="ARBA00022723"/>
    </source>
</evidence>
<evidence type="ECO:0000259" key="20">
    <source>
        <dbReference type="PROSITE" id="PS51671"/>
    </source>
</evidence>
<keyword evidence="11 18" id="KW-0560">Oxidoreductase</keyword>
<evidence type="ECO:0000256" key="4">
    <source>
        <dbReference type="ARBA" id="ARBA00006753"/>
    </source>
</evidence>
<evidence type="ECO:0000256" key="6">
    <source>
        <dbReference type="ARBA" id="ARBA00013376"/>
    </source>
</evidence>
<evidence type="ECO:0000256" key="11">
    <source>
        <dbReference type="ARBA" id="ARBA00023002"/>
    </source>
</evidence>
<dbReference type="InterPro" id="IPR019811">
    <property type="entry name" value="HDH_CS"/>
</dbReference>
<dbReference type="FunFam" id="3.30.360.10:FF:000005">
    <property type="entry name" value="Homoserine dehydrogenase"/>
    <property type="match status" value="1"/>
</dbReference>
<comment type="cofactor">
    <cofactor evidence="1">
        <name>a metal cation</name>
        <dbReference type="ChEBI" id="CHEBI:25213"/>
    </cofactor>
</comment>
<reference evidence="22 24" key="2">
    <citation type="submission" date="2018-08" db="EMBL/GenBank/DDBJ databases">
        <title>Bacillus clarus sp. nov. strain PS00077A.</title>
        <authorList>
            <person name="Mendez Acevedo M."/>
            <person name="Carroll L."/>
            <person name="Mukherjee M."/>
            <person name="Wiedmann M."/>
            <person name="Kovac J."/>
        </authorList>
    </citation>
    <scope>NUCLEOTIDE SEQUENCE [LARGE SCALE GENOMIC DNA]</scope>
    <source>
        <strain evidence="22 24">PS00077A</strain>
    </source>
</reference>
<keyword evidence="9" id="KW-0479">Metal-binding</keyword>
<dbReference type="Gene3D" id="3.30.70.260">
    <property type="match status" value="1"/>
</dbReference>
<dbReference type="SUPFAM" id="SSF55021">
    <property type="entry name" value="ACT-like"/>
    <property type="match status" value="1"/>
</dbReference>
<evidence type="ECO:0000256" key="19">
    <source>
        <dbReference type="RuleBase" id="RU004171"/>
    </source>
</evidence>
<comment type="similarity">
    <text evidence="4 19">Belongs to the homoserine dehydrogenase family.</text>
</comment>
<comment type="catalytic activity">
    <reaction evidence="15">
        <text>L-homoserine + NADP(+) = L-aspartate 4-semialdehyde + NADPH + H(+)</text>
        <dbReference type="Rhea" id="RHEA:15761"/>
        <dbReference type="ChEBI" id="CHEBI:15378"/>
        <dbReference type="ChEBI" id="CHEBI:57476"/>
        <dbReference type="ChEBI" id="CHEBI:57783"/>
        <dbReference type="ChEBI" id="CHEBI:58349"/>
        <dbReference type="ChEBI" id="CHEBI:537519"/>
        <dbReference type="EC" id="1.1.1.3"/>
    </reaction>
    <physiologicalReaction direction="right-to-left" evidence="15">
        <dbReference type="Rhea" id="RHEA:15763"/>
    </physiologicalReaction>
</comment>
<dbReference type="EMBL" id="JMQC01000008">
    <property type="protein sequence ID" value="KFN01202.1"/>
    <property type="molecule type" value="Genomic_DNA"/>
</dbReference>
<dbReference type="SUPFAM" id="SSF51735">
    <property type="entry name" value="NAD(P)-binding Rossmann-fold domains"/>
    <property type="match status" value="1"/>
</dbReference>
<dbReference type="FunFam" id="3.30.70.260:FF:000045">
    <property type="entry name" value="Homoserine dehydrogenase"/>
    <property type="match status" value="1"/>
</dbReference>
<evidence type="ECO:0000256" key="3">
    <source>
        <dbReference type="ARBA" id="ARBA00005062"/>
    </source>
</evidence>
<dbReference type="Gene3D" id="3.30.360.10">
    <property type="entry name" value="Dihydrodipicolinate Reductase, domain 2"/>
    <property type="match status" value="1"/>
</dbReference>
<dbReference type="SUPFAM" id="SSF55347">
    <property type="entry name" value="Glyceraldehyde-3-phosphate dehydrogenase-like, C-terminal domain"/>
    <property type="match status" value="1"/>
</dbReference>
<dbReference type="CDD" id="cd04881">
    <property type="entry name" value="ACT_HSDH-Hom"/>
    <property type="match status" value="1"/>
</dbReference>
<dbReference type="Proteomes" id="UP000264294">
    <property type="component" value="Unassembled WGS sequence"/>
</dbReference>
<dbReference type="InterPro" id="IPR016204">
    <property type="entry name" value="HDH"/>
</dbReference>
<dbReference type="InterPro" id="IPR036291">
    <property type="entry name" value="NAD(P)-bd_dom_sf"/>
</dbReference>
<dbReference type="Gene3D" id="3.40.50.720">
    <property type="entry name" value="NAD(P)-binding Rossmann-like Domain"/>
    <property type="match status" value="1"/>
</dbReference>
<keyword evidence="8 18" id="KW-0791">Threonine biosynthesis</keyword>
<dbReference type="PATRIC" id="fig|1405.8.peg.2569"/>
<feature type="binding site" evidence="17">
    <location>
        <position position="190"/>
    </location>
    <ligand>
        <name>L-homoserine</name>
        <dbReference type="ChEBI" id="CHEBI:57476"/>
    </ligand>
</feature>
<dbReference type="GO" id="GO:0009088">
    <property type="term" value="P:threonine biosynthetic process"/>
    <property type="evidence" value="ECO:0007669"/>
    <property type="project" value="UniProtKB-UniPathway"/>
</dbReference>
<dbReference type="AlphaFoldDB" id="A0A090YSI7"/>
<feature type="domain" description="ACT" evidence="20">
    <location>
        <begin position="350"/>
        <end position="428"/>
    </location>
</feature>
<dbReference type="PANTHER" id="PTHR43331">
    <property type="entry name" value="HOMOSERINE DEHYDROGENASE"/>
    <property type="match status" value="1"/>
</dbReference>
<evidence type="ECO:0000256" key="10">
    <source>
        <dbReference type="ARBA" id="ARBA00022857"/>
    </source>
</evidence>